<protein>
    <submittedName>
        <fullName evidence="2">Uncharacterized protein</fullName>
    </submittedName>
</protein>
<feature type="region of interest" description="Disordered" evidence="1">
    <location>
        <begin position="44"/>
        <end position="76"/>
    </location>
</feature>
<evidence type="ECO:0000256" key="1">
    <source>
        <dbReference type="SAM" id="MobiDB-lite"/>
    </source>
</evidence>
<organism evidence="2 3">
    <name type="scientific">Stieleria maiorica</name>
    <dbReference type="NCBI Taxonomy" id="2795974"/>
    <lineage>
        <taxon>Bacteria</taxon>
        <taxon>Pseudomonadati</taxon>
        <taxon>Planctomycetota</taxon>
        <taxon>Planctomycetia</taxon>
        <taxon>Pirellulales</taxon>
        <taxon>Pirellulaceae</taxon>
        <taxon>Stieleria</taxon>
    </lineage>
</organism>
<accession>A0A5B9MCN1</accession>
<dbReference type="Proteomes" id="UP000321353">
    <property type="component" value="Chromosome"/>
</dbReference>
<dbReference type="KEGG" id="smam:Mal15_20320"/>
<gene>
    <name evidence="2" type="ORF">Mal15_20320</name>
</gene>
<reference evidence="2 3" key="1">
    <citation type="submission" date="2019-02" db="EMBL/GenBank/DDBJ databases">
        <title>Planctomycetal bacteria perform biofilm scaping via a novel small molecule.</title>
        <authorList>
            <person name="Jeske O."/>
            <person name="Boedeker C."/>
            <person name="Wiegand S."/>
            <person name="Breitling P."/>
            <person name="Kallscheuer N."/>
            <person name="Jogler M."/>
            <person name="Rohde M."/>
            <person name="Petersen J."/>
            <person name="Medema M.H."/>
            <person name="Surup F."/>
            <person name="Jogler C."/>
        </authorList>
    </citation>
    <scope>NUCLEOTIDE SEQUENCE [LARGE SCALE GENOMIC DNA]</scope>
    <source>
        <strain evidence="2 3">Mal15</strain>
    </source>
</reference>
<name>A0A5B9MCN1_9BACT</name>
<sequence length="76" mass="8149">MCHLRRCVCERAFGGSAAQGDSLVGSAFSGMYHAQLVYSLLMNEQSDTSPKRERADPPSPPCSRCGLVNQQAADTS</sequence>
<evidence type="ECO:0000313" key="3">
    <source>
        <dbReference type="Proteomes" id="UP000321353"/>
    </source>
</evidence>
<evidence type="ECO:0000313" key="2">
    <source>
        <dbReference type="EMBL" id="QEF97986.1"/>
    </source>
</evidence>
<keyword evidence="3" id="KW-1185">Reference proteome</keyword>
<dbReference type="AlphaFoldDB" id="A0A5B9MCN1"/>
<dbReference type="EMBL" id="CP036264">
    <property type="protein sequence ID" value="QEF97986.1"/>
    <property type="molecule type" value="Genomic_DNA"/>
</dbReference>
<proteinExistence type="predicted"/>